<evidence type="ECO:0000313" key="2">
    <source>
        <dbReference type="EMBL" id="MFD1547495.1"/>
    </source>
</evidence>
<dbReference type="EMBL" id="JBHUCM010000076">
    <property type="protein sequence ID" value="MFD1547495.1"/>
    <property type="molecule type" value="Genomic_DNA"/>
</dbReference>
<dbReference type="PROSITE" id="PS51186">
    <property type="entry name" value="GNAT"/>
    <property type="match status" value="1"/>
</dbReference>
<sequence length="267" mass="28022">MLDAAAHAYLRSVAGARAHRAGPFVIRFDEHDDALPFNYAVPDDHSAPTADEVAALVAVFRERARTPRLEYLPQAAPKVEDALLEAGFTAEGRYPVLVCSPGEAVDAPVDAVVLDLPIGATVRVAPVDPAVRVALVTDDADLWHVARVMSETFEAPEANEHDVARLRRVLNGGGLVAAAVDTTTGDVVGAGQIGSPHQGVAEVAGIAVRPSHRRRGIAGAVTALLTRAGMDAGITTPFLTPADDGAARVYARVGYRKVGEALHISLR</sequence>
<dbReference type="RefSeq" id="WP_219539068.1">
    <property type="nucleotide sequence ID" value="NZ_JAHKRM010000053.1"/>
</dbReference>
<accession>A0ABW4GYB5</accession>
<organism evidence="2 3">
    <name type="scientific">Nonomuraea guangzhouensis</name>
    <dbReference type="NCBI Taxonomy" id="1291555"/>
    <lineage>
        <taxon>Bacteria</taxon>
        <taxon>Bacillati</taxon>
        <taxon>Actinomycetota</taxon>
        <taxon>Actinomycetes</taxon>
        <taxon>Streptosporangiales</taxon>
        <taxon>Streptosporangiaceae</taxon>
        <taxon>Nonomuraea</taxon>
    </lineage>
</organism>
<dbReference type="CDD" id="cd04301">
    <property type="entry name" value="NAT_SF"/>
    <property type="match status" value="1"/>
</dbReference>
<dbReference type="Pfam" id="PF00583">
    <property type="entry name" value="Acetyltransf_1"/>
    <property type="match status" value="1"/>
</dbReference>
<name>A0ABW4GYB5_9ACTN</name>
<evidence type="ECO:0000259" key="1">
    <source>
        <dbReference type="PROSITE" id="PS51186"/>
    </source>
</evidence>
<proteinExistence type="predicted"/>
<keyword evidence="3" id="KW-1185">Reference proteome</keyword>
<dbReference type="Proteomes" id="UP001597097">
    <property type="component" value="Unassembled WGS sequence"/>
</dbReference>
<evidence type="ECO:0000313" key="3">
    <source>
        <dbReference type="Proteomes" id="UP001597097"/>
    </source>
</evidence>
<comment type="caution">
    <text evidence="2">The sequence shown here is derived from an EMBL/GenBank/DDBJ whole genome shotgun (WGS) entry which is preliminary data.</text>
</comment>
<feature type="domain" description="N-acetyltransferase" evidence="1">
    <location>
        <begin position="131"/>
        <end position="267"/>
    </location>
</feature>
<reference evidence="3" key="1">
    <citation type="journal article" date="2019" name="Int. J. Syst. Evol. Microbiol.">
        <title>The Global Catalogue of Microorganisms (GCM) 10K type strain sequencing project: providing services to taxonomists for standard genome sequencing and annotation.</title>
        <authorList>
            <consortium name="The Broad Institute Genomics Platform"/>
            <consortium name="The Broad Institute Genome Sequencing Center for Infectious Disease"/>
            <person name="Wu L."/>
            <person name="Ma J."/>
        </authorList>
    </citation>
    <scope>NUCLEOTIDE SEQUENCE [LARGE SCALE GENOMIC DNA]</scope>
    <source>
        <strain evidence="3">CGMCC 1.15399</strain>
    </source>
</reference>
<dbReference type="InterPro" id="IPR000182">
    <property type="entry name" value="GNAT_dom"/>
</dbReference>
<protein>
    <submittedName>
        <fullName evidence="2">GNAT family N-acetyltransferase</fullName>
    </submittedName>
</protein>
<gene>
    <name evidence="2" type="ORF">ACFSJ0_61435</name>
</gene>